<feature type="region of interest" description="Disordered" evidence="2">
    <location>
        <begin position="1"/>
        <end position="28"/>
    </location>
</feature>
<accession>A0ABN7RVH4</accession>
<feature type="coiled-coil region" evidence="1">
    <location>
        <begin position="374"/>
        <end position="427"/>
    </location>
</feature>
<organism evidence="3 4">
    <name type="scientific">Oikopleura dioica</name>
    <name type="common">Tunicate</name>
    <dbReference type="NCBI Taxonomy" id="34765"/>
    <lineage>
        <taxon>Eukaryota</taxon>
        <taxon>Metazoa</taxon>
        <taxon>Chordata</taxon>
        <taxon>Tunicata</taxon>
        <taxon>Appendicularia</taxon>
        <taxon>Copelata</taxon>
        <taxon>Oikopleuridae</taxon>
        <taxon>Oikopleura</taxon>
    </lineage>
</organism>
<proteinExistence type="predicted"/>
<gene>
    <name evidence="3" type="ORF">OKIOD_LOCUS2124</name>
</gene>
<protein>
    <submittedName>
        <fullName evidence="3">Oidioi.mRNA.OKI2018_I69.PAR.g10566.t1.cds</fullName>
    </submittedName>
</protein>
<dbReference type="Proteomes" id="UP001158576">
    <property type="component" value="Chromosome PAR"/>
</dbReference>
<sequence length="561" mass="65441">MATVQHANFIEYGRRGPRGGAQSNEESFDPELFGKCQTVQTSMRGVKILQQKEFDRIQSSLTAKEVQRKELEAKEKEKQRLKELSRKQVSTWSNTIAGQHKAKLEAKKLREEREAEIRHQEDIKEGIYQAEKRRKAIEHARRLTFNKTDRVKQFHGALILTEVLKEREAQLALKKRRQAARNQKERIDLEATLEEILAAKDVEARNELTRRVARKETQKYQLGQYARKQAAEQALEDEKLVEAELIKNDLAAYHKENEVKQERLALKKKEMMDTYFAHLEEKKKLLKRAKAIEEAETREVSIFKDYKVRVDNIKKEKLAAEWARDEEKTNKNEANFLRIKAETERAQGAHFQQVLAQKTAEEDAKIEAKERKHRQDVLEIFANVQQKMKEHEDERQERLEKERVEGLEKFAEDRKWHEAECARAEKRRKAARKVLDFNKVVAKDKIESEKAIRETDLNFDRGIIMKNVEDESIFQKYAKEVIDEAIEKERNPYALQRVADTGNGGGRGPKFEGIGGLRPSYMTADLGGNQMPNRASRANATKERLVKPLHIAKKRLGFSHW</sequence>
<dbReference type="EMBL" id="OU015568">
    <property type="protein sequence ID" value="CAG5084161.1"/>
    <property type="molecule type" value="Genomic_DNA"/>
</dbReference>
<evidence type="ECO:0000256" key="2">
    <source>
        <dbReference type="SAM" id="MobiDB-lite"/>
    </source>
</evidence>
<evidence type="ECO:0000313" key="4">
    <source>
        <dbReference type="Proteomes" id="UP001158576"/>
    </source>
</evidence>
<keyword evidence="4" id="KW-1185">Reference proteome</keyword>
<name>A0ABN7RVH4_OIKDI</name>
<evidence type="ECO:0000256" key="1">
    <source>
        <dbReference type="SAM" id="Coils"/>
    </source>
</evidence>
<dbReference type="InterPro" id="IPR039986">
    <property type="entry name" value="CFAP210"/>
</dbReference>
<keyword evidence="1" id="KW-0175">Coiled coil</keyword>
<reference evidence="3 4" key="1">
    <citation type="submission" date="2021-04" db="EMBL/GenBank/DDBJ databases">
        <authorList>
            <person name="Bliznina A."/>
        </authorList>
    </citation>
    <scope>NUCLEOTIDE SEQUENCE [LARGE SCALE GENOMIC DNA]</scope>
</reference>
<feature type="coiled-coil region" evidence="1">
    <location>
        <begin position="54"/>
        <end position="88"/>
    </location>
</feature>
<evidence type="ECO:0000313" key="3">
    <source>
        <dbReference type="EMBL" id="CAG5084161.1"/>
    </source>
</evidence>
<dbReference type="PANTHER" id="PTHR28663:SF1">
    <property type="entry name" value="CILIA- AND FLAGELLA- ASSOCIATED PROTEIN 210"/>
    <property type="match status" value="1"/>
</dbReference>
<dbReference type="PANTHER" id="PTHR28663">
    <property type="entry name" value="COILED-COIL DOMAIN-CONTAINING PROTEIN 173"/>
    <property type="match status" value="1"/>
</dbReference>